<dbReference type="SUPFAM" id="SSF53790">
    <property type="entry name" value="Tetrapyrrole methylase"/>
    <property type="match status" value="1"/>
</dbReference>
<sequence length="294" mass="32881">MHEQKSFSKDLENKGKLFLVPTPIGNLDDMTYRAVKTLKEADVIAAEDTRHTKKLCHVFDITVPLVSYHEHNKRVRGEELLKRIRNGEKVALVSDAGMPAVSDPGADLAAEAKKEGLTVVALPGANAALTALISSGLSTEAFTFVGFVERKKKQRKEILDSWRLVPSTLIFYESPHRVNEFLKAAFDIFGDRRAAVAREITKQYETIITGTLSELQAWAEAEELKGECVVLVAGASAEEQHEAAEESWWQELTIKEHVEVYVEKGKPAKQAVKDAAVDRRLPKREVYQAYHVEE</sequence>
<keyword evidence="9" id="KW-1185">Reference proteome</keyword>
<dbReference type="InterPro" id="IPR014776">
    <property type="entry name" value="4pyrrole_Mease_sub2"/>
</dbReference>
<evidence type="ECO:0000256" key="6">
    <source>
        <dbReference type="HAMAP-Rule" id="MF_01877"/>
    </source>
</evidence>
<dbReference type="InterPro" id="IPR014777">
    <property type="entry name" value="4pyrrole_Mease_sub1"/>
</dbReference>
<dbReference type="RefSeq" id="WP_107585596.1">
    <property type="nucleotide sequence ID" value="NZ_PZJJ01000023.1"/>
</dbReference>
<dbReference type="Pfam" id="PF00590">
    <property type="entry name" value="TP_methylase"/>
    <property type="match status" value="1"/>
</dbReference>
<dbReference type="PANTHER" id="PTHR46111:SF1">
    <property type="entry name" value="RIBOSOMAL RNA SMALL SUBUNIT METHYLTRANSFERASE I"/>
    <property type="match status" value="1"/>
</dbReference>
<keyword evidence="4 6" id="KW-0808">Transferase</keyword>
<evidence type="ECO:0000256" key="5">
    <source>
        <dbReference type="ARBA" id="ARBA00022691"/>
    </source>
</evidence>
<gene>
    <name evidence="6 8" type="primary">rsmI</name>
    <name evidence="8" type="ORF">C6Y45_12650</name>
</gene>
<evidence type="ECO:0000256" key="3">
    <source>
        <dbReference type="ARBA" id="ARBA00022603"/>
    </source>
</evidence>
<keyword evidence="1 6" id="KW-0963">Cytoplasm</keyword>
<dbReference type="PIRSF" id="PIRSF005917">
    <property type="entry name" value="MTase_YraL"/>
    <property type="match status" value="1"/>
</dbReference>
<protein>
    <recommendedName>
        <fullName evidence="6">Ribosomal RNA small subunit methyltransferase I</fullName>
        <ecNumber evidence="6">2.1.1.198</ecNumber>
    </recommendedName>
    <alternativeName>
        <fullName evidence="6">16S rRNA 2'-O-ribose C1402 methyltransferase</fullName>
    </alternativeName>
    <alternativeName>
        <fullName evidence="6">rRNA (cytidine-2'-O-)-methyltransferase RsmI</fullName>
    </alternativeName>
</protein>
<feature type="domain" description="Tetrapyrrole methylase" evidence="7">
    <location>
        <begin position="16"/>
        <end position="215"/>
    </location>
</feature>
<dbReference type="HAMAP" id="MF_01877">
    <property type="entry name" value="16SrRNA_methyltr_I"/>
    <property type="match status" value="1"/>
</dbReference>
<dbReference type="NCBIfam" id="TIGR00096">
    <property type="entry name" value="16S rRNA (cytidine(1402)-2'-O)-methyltransferase"/>
    <property type="match status" value="1"/>
</dbReference>
<dbReference type="GO" id="GO:0070677">
    <property type="term" value="F:rRNA (cytosine-2'-O-)-methyltransferase activity"/>
    <property type="evidence" value="ECO:0007669"/>
    <property type="project" value="UniProtKB-UniRule"/>
</dbReference>
<dbReference type="PROSITE" id="PS01296">
    <property type="entry name" value="RSMI"/>
    <property type="match status" value="1"/>
</dbReference>
<dbReference type="InterPro" id="IPR008189">
    <property type="entry name" value="rRNA_ssu_MeTfrase_I"/>
</dbReference>
<dbReference type="InterPro" id="IPR018063">
    <property type="entry name" value="SAM_MeTrfase_RsmI_CS"/>
</dbReference>
<dbReference type="FunFam" id="3.40.1010.10:FF:000002">
    <property type="entry name" value="Ribosomal RNA small subunit methyltransferase I"/>
    <property type="match status" value="1"/>
</dbReference>
<reference evidence="8 9" key="1">
    <citation type="submission" date="2018-03" db="EMBL/GenBank/DDBJ databases">
        <title>Alkalicoccus saliphilus sp. nov., isolated from a mineral pool.</title>
        <authorList>
            <person name="Zhao B."/>
        </authorList>
    </citation>
    <scope>NUCLEOTIDE SEQUENCE [LARGE SCALE GENOMIC DNA]</scope>
    <source>
        <strain evidence="8 9">6AG</strain>
    </source>
</reference>
<name>A0A2T4U426_9BACI</name>
<comment type="similarity">
    <text evidence="6">Belongs to the methyltransferase superfamily. RsmI family.</text>
</comment>
<evidence type="ECO:0000256" key="1">
    <source>
        <dbReference type="ARBA" id="ARBA00022490"/>
    </source>
</evidence>
<dbReference type="InterPro" id="IPR035996">
    <property type="entry name" value="4pyrrol_Methylase_sf"/>
</dbReference>
<dbReference type="Gene3D" id="3.40.1010.10">
    <property type="entry name" value="Cobalt-precorrin-4 Transmethylase, Domain 1"/>
    <property type="match status" value="1"/>
</dbReference>
<keyword evidence="3 6" id="KW-0489">Methyltransferase</keyword>
<keyword evidence="2 6" id="KW-0698">rRNA processing</keyword>
<dbReference type="Proteomes" id="UP000240509">
    <property type="component" value="Unassembled WGS sequence"/>
</dbReference>
<comment type="function">
    <text evidence="6">Catalyzes the 2'-O-methylation of the ribose of cytidine 1402 (C1402) in 16S rRNA.</text>
</comment>
<dbReference type="InterPro" id="IPR000878">
    <property type="entry name" value="4pyrrol_Mease"/>
</dbReference>
<dbReference type="PANTHER" id="PTHR46111">
    <property type="entry name" value="RIBOSOMAL RNA SMALL SUBUNIT METHYLTRANSFERASE I"/>
    <property type="match status" value="1"/>
</dbReference>
<dbReference type="OrthoDB" id="9809084at2"/>
<keyword evidence="5 6" id="KW-0949">S-adenosyl-L-methionine</keyword>
<evidence type="ECO:0000313" key="9">
    <source>
        <dbReference type="Proteomes" id="UP000240509"/>
    </source>
</evidence>
<evidence type="ECO:0000313" key="8">
    <source>
        <dbReference type="EMBL" id="PTL38136.1"/>
    </source>
</evidence>
<dbReference type="EC" id="2.1.1.198" evidence="6"/>
<dbReference type="Gene3D" id="3.30.950.10">
    <property type="entry name" value="Methyltransferase, Cobalt-precorrin-4 Transmethylase, Domain 2"/>
    <property type="match status" value="1"/>
</dbReference>
<proteinExistence type="inferred from homology"/>
<organism evidence="8 9">
    <name type="scientific">Alkalicoccus saliphilus</name>
    <dbReference type="NCBI Taxonomy" id="200989"/>
    <lineage>
        <taxon>Bacteria</taxon>
        <taxon>Bacillati</taxon>
        <taxon>Bacillota</taxon>
        <taxon>Bacilli</taxon>
        <taxon>Bacillales</taxon>
        <taxon>Bacillaceae</taxon>
        <taxon>Alkalicoccus</taxon>
    </lineage>
</organism>
<evidence type="ECO:0000256" key="2">
    <source>
        <dbReference type="ARBA" id="ARBA00022552"/>
    </source>
</evidence>
<dbReference type="CDD" id="cd11648">
    <property type="entry name" value="RsmI"/>
    <property type="match status" value="1"/>
</dbReference>
<dbReference type="GO" id="GO:0005737">
    <property type="term" value="C:cytoplasm"/>
    <property type="evidence" value="ECO:0007669"/>
    <property type="project" value="UniProtKB-SubCell"/>
</dbReference>
<dbReference type="AlphaFoldDB" id="A0A2T4U426"/>
<comment type="subcellular location">
    <subcellularLocation>
        <location evidence="6">Cytoplasm</location>
    </subcellularLocation>
</comment>
<comment type="caution">
    <text evidence="8">The sequence shown here is derived from an EMBL/GenBank/DDBJ whole genome shotgun (WGS) entry which is preliminary data.</text>
</comment>
<dbReference type="FunFam" id="3.30.950.10:FF:000002">
    <property type="entry name" value="Ribosomal RNA small subunit methyltransferase I"/>
    <property type="match status" value="1"/>
</dbReference>
<accession>A0A2T4U426</accession>
<evidence type="ECO:0000256" key="4">
    <source>
        <dbReference type="ARBA" id="ARBA00022679"/>
    </source>
</evidence>
<dbReference type="EMBL" id="PZJJ01000023">
    <property type="protein sequence ID" value="PTL38136.1"/>
    <property type="molecule type" value="Genomic_DNA"/>
</dbReference>
<evidence type="ECO:0000259" key="7">
    <source>
        <dbReference type="Pfam" id="PF00590"/>
    </source>
</evidence>
<comment type="catalytic activity">
    <reaction evidence="6">
        <text>cytidine(1402) in 16S rRNA + S-adenosyl-L-methionine = 2'-O-methylcytidine(1402) in 16S rRNA + S-adenosyl-L-homocysteine + H(+)</text>
        <dbReference type="Rhea" id="RHEA:42924"/>
        <dbReference type="Rhea" id="RHEA-COMP:10285"/>
        <dbReference type="Rhea" id="RHEA-COMP:10286"/>
        <dbReference type="ChEBI" id="CHEBI:15378"/>
        <dbReference type="ChEBI" id="CHEBI:57856"/>
        <dbReference type="ChEBI" id="CHEBI:59789"/>
        <dbReference type="ChEBI" id="CHEBI:74495"/>
        <dbReference type="ChEBI" id="CHEBI:82748"/>
        <dbReference type="EC" id="2.1.1.198"/>
    </reaction>
</comment>